<dbReference type="KEGG" id="dae:Dtox_0295"/>
<dbReference type="HAMAP" id="MF_01345_B">
    <property type="entry name" value="Ribosomal_uS17_B"/>
    <property type="match status" value="1"/>
</dbReference>
<comment type="function">
    <text evidence="6">One of the primary rRNA binding proteins, it binds specifically to the 5'-end of 16S ribosomal RNA.</text>
</comment>
<evidence type="ECO:0000313" key="9">
    <source>
        <dbReference type="Proteomes" id="UP000002217"/>
    </source>
</evidence>
<name>C8W3Z4_DESAS</name>
<dbReference type="eggNOG" id="COG0186">
    <property type="taxonomic scope" value="Bacteria"/>
</dbReference>
<proteinExistence type="inferred from homology"/>
<evidence type="ECO:0000256" key="6">
    <source>
        <dbReference type="HAMAP-Rule" id="MF_01345"/>
    </source>
</evidence>
<dbReference type="InterPro" id="IPR012340">
    <property type="entry name" value="NA-bd_OB-fold"/>
</dbReference>
<keyword evidence="3 6" id="KW-0694">RNA-binding</keyword>
<evidence type="ECO:0000256" key="3">
    <source>
        <dbReference type="ARBA" id="ARBA00022884"/>
    </source>
</evidence>
<dbReference type="Pfam" id="PF00366">
    <property type="entry name" value="Ribosomal_S17"/>
    <property type="match status" value="1"/>
</dbReference>
<comment type="subunit">
    <text evidence="6">Part of the 30S ribosomal subunit.</text>
</comment>
<keyword evidence="5 6" id="KW-0687">Ribonucleoprotein</keyword>
<evidence type="ECO:0000313" key="8">
    <source>
        <dbReference type="EMBL" id="ACV61248.1"/>
    </source>
</evidence>
<dbReference type="PANTHER" id="PTHR10744">
    <property type="entry name" value="40S RIBOSOMAL PROTEIN S11 FAMILY MEMBER"/>
    <property type="match status" value="1"/>
</dbReference>
<dbReference type="OrthoDB" id="9811714at2"/>
<dbReference type="InterPro" id="IPR019984">
    <property type="entry name" value="Ribosomal_uS17_bact/chlr"/>
</dbReference>
<dbReference type="GO" id="GO:0006412">
    <property type="term" value="P:translation"/>
    <property type="evidence" value="ECO:0007669"/>
    <property type="project" value="UniProtKB-UniRule"/>
</dbReference>
<dbReference type="CDD" id="cd00364">
    <property type="entry name" value="Ribosomal_uS17"/>
    <property type="match status" value="1"/>
</dbReference>
<dbReference type="HOGENOM" id="CLU_073626_1_0_9"/>
<dbReference type="NCBIfam" id="NF004123">
    <property type="entry name" value="PRK05610.1"/>
    <property type="match status" value="1"/>
</dbReference>
<dbReference type="PRINTS" id="PR00973">
    <property type="entry name" value="RIBOSOMALS17"/>
</dbReference>
<evidence type="ECO:0000256" key="1">
    <source>
        <dbReference type="ARBA" id="ARBA00010254"/>
    </source>
</evidence>
<evidence type="ECO:0000256" key="2">
    <source>
        <dbReference type="ARBA" id="ARBA00022730"/>
    </source>
</evidence>
<dbReference type="GO" id="GO:0003735">
    <property type="term" value="F:structural constituent of ribosome"/>
    <property type="evidence" value="ECO:0007669"/>
    <property type="project" value="UniProtKB-UniRule"/>
</dbReference>
<dbReference type="InterPro" id="IPR000266">
    <property type="entry name" value="Ribosomal_uS17"/>
</dbReference>
<dbReference type="GO" id="GO:0019843">
    <property type="term" value="F:rRNA binding"/>
    <property type="evidence" value="ECO:0007669"/>
    <property type="project" value="UniProtKB-UniRule"/>
</dbReference>
<keyword evidence="9" id="KW-1185">Reference proteome</keyword>
<protein>
    <recommendedName>
        <fullName evidence="6">Small ribosomal subunit protein uS17</fullName>
    </recommendedName>
</protein>
<reference evidence="8 9" key="1">
    <citation type="journal article" date="2009" name="Stand. Genomic Sci.">
        <title>Complete genome sequence of Desulfotomaculum acetoxidans type strain (5575).</title>
        <authorList>
            <person name="Spring S."/>
            <person name="Lapidus A."/>
            <person name="Schroder M."/>
            <person name="Gleim D."/>
            <person name="Sims D."/>
            <person name="Meincke L."/>
            <person name="Glavina Del Rio T."/>
            <person name="Tice H."/>
            <person name="Copeland A."/>
            <person name="Cheng J.F."/>
            <person name="Lucas S."/>
            <person name="Chen F."/>
            <person name="Nolan M."/>
            <person name="Bruce D."/>
            <person name="Goodwin L."/>
            <person name="Pitluck S."/>
            <person name="Ivanova N."/>
            <person name="Mavromatis K."/>
            <person name="Mikhailova N."/>
            <person name="Pati A."/>
            <person name="Chen A."/>
            <person name="Palaniappan K."/>
            <person name="Land M."/>
            <person name="Hauser L."/>
            <person name="Chang Y.J."/>
            <person name="Jeffries C.D."/>
            <person name="Chain P."/>
            <person name="Saunders E."/>
            <person name="Brettin T."/>
            <person name="Detter J.C."/>
            <person name="Goker M."/>
            <person name="Bristow J."/>
            <person name="Eisen J.A."/>
            <person name="Markowitz V."/>
            <person name="Hugenholtz P."/>
            <person name="Kyrpides N.C."/>
            <person name="Klenk H.P."/>
            <person name="Han C."/>
        </authorList>
    </citation>
    <scope>NUCLEOTIDE SEQUENCE [LARGE SCALE GENOMIC DNA]</scope>
    <source>
        <strain evidence="9">ATCC 49208 / DSM 771 / VKM B-1644</strain>
    </source>
</reference>
<dbReference type="NCBIfam" id="TIGR03635">
    <property type="entry name" value="uS17_bact"/>
    <property type="match status" value="1"/>
</dbReference>
<dbReference type="Gene3D" id="2.40.50.140">
    <property type="entry name" value="Nucleic acid-binding proteins"/>
    <property type="match status" value="1"/>
</dbReference>
<dbReference type="PROSITE" id="PS00056">
    <property type="entry name" value="RIBOSOMAL_S17"/>
    <property type="match status" value="1"/>
</dbReference>
<dbReference type="STRING" id="485916.Dtox_0295"/>
<keyword evidence="2 6" id="KW-0699">rRNA-binding</keyword>
<sequence length="87" mass="10324">MEERNNRKIRVGRVVSNKMDKTVVVSVETITPHKLYNKTIRTSKKFKAHDEENSCRTGDTVRIMETRPLSKEKRWRVIEILERGKQI</sequence>
<organism evidence="8 9">
    <name type="scientific">Desulfofarcimen acetoxidans (strain ATCC 49208 / DSM 771 / KCTC 5769 / VKM B-1644 / 5575)</name>
    <name type="common">Desulfotomaculum acetoxidans</name>
    <dbReference type="NCBI Taxonomy" id="485916"/>
    <lineage>
        <taxon>Bacteria</taxon>
        <taxon>Bacillati</taxon>
        <taxon>Bacillota</taxon>
        <taxon>Clostridia</taxon>
        <taxon>Eubacteriales</taxon>
        <taxon>Peptococcaceae</taxon>
        <taxon>Desulfofarcimen</taxon>
    </lineage>
</organism>
<keyword evidence="4 6" id="KW-0689">Ribosomal protein</keyword>
<evidence type="ECO:0000256" key="5">
    <source>
        <dbReference type="ARBA" id="ARBA00023274"/>
    </source>
</evidence>
<comment type="similarity">
    <text evidence="1 6 7">Belongs to the universal ribosomal protein uS17 family.</text>
</comment>
<dbReference type="SUPFAM" id="SSF50249">
    <property type="entry name" value="Nucleic acid-binding proteins"/>
    <property type="match status" value="1"/>
</dbReference>
<dbReference type="AlphaFoldDB" id="C8W3Z4"/>
<dbReference type="GO" id="GO:0022627">
    <property type="term" value="C:cytosolic small ribosomal subunit"/>
    <property type="evidence" value="ECO:0007669"/>
    <property type="project" value="UniProtKB-UniRule"/>
</dbReference>
<dbReference type="InterPro" id="IPR019979">
    <property type="entry name" value="Ribosomal_uS17_CS"/>
</dbReference>
<dbReference type="Proteomes" id="UP000002217">
    <property type="component" value="Chromosome"/>
</dbReference>
<accession>C8W3Z4</accession>
<dbReference type="PANTHER" id="PTHR10744:SF1">
    <property type="entry name" value="SMALL RIBOSOMAL SUBUNIT PROTEIN US17M"/>
    <property type="match status" value="1"/>
</dbReference>
<gene>
    <name evidence="6" type="primary">rpsQ</name>
    <name evidence="8" type="ordered locus">Dtox_0295</name>
</gene>
<evidence type="ECO:0000256" key="4">
    <source>
        <dbReference type="ARBA" id="ARBA00022980"/>
    </source>
</evidence>
<dbReference type="EMBL" id="CP001720">
    <property type="protein sequence ID" value="ACV61248.1"/>
    <property type="molecule type" value="Genomic_DNA"/>
</dbReference>
<dbReference type="FunFam" id="2.40.50.140:FF:000123">
    <property type="entry name" value="30S ribosomal protein S17"/>
    <property type="match status" value="1"/>
</dbReference>
<evidence type="ECO:0000256" key="7">
    <source>
        <dbReference type="RuleBase" id="RU003872"/>
    </source>
</evidence>
<dbReference type="RefSeq" id="WP_015755969.1">
    <property type="nucleotide sequence ID" value="NC_013216.1"/>
</dbReference>